<feature type="domain" description="Calcineurin-like phosphoesterase" evidence="2">
    <location>
        <begin position="51"/>
        <end position="238"/>
    </location>
</feature>
<evidence type="ECO:0000256" key="1">
    <source>
        <dbReference type="ARBA" id="ARBA00022729"/>
    </source>
</evidence>
<dbReference type="SUPFAM" id="SSF56300">
    <property type="entry name" value="Metallo-dependent phosphatases"/>
    <property type="match status" value="1"/>
</dbReference>
<dbReference type="InterPro" id="IPR039331">
    <property type="entry name" value="PAPs-like"/>
</dbReference>
<gene>
    <name evidence="3" type="ORF">UFOPK3547_01763</name>
</gene>
<proteinExistence type="predicted"/>
<protein>
    <submittedName>
        <fullName evidence="3">Unannotated protein</fullName>
    </submittedName>
</protein>
<dbReference type="AlphaFoldDB" id="A0A6J5ZZU6"/>
<dbReference type="PANTHER" id="PTHR22953:SF153">
    <property type="entry name" value="PURPLE ACID PHOSPHATASE"/>
    <property type="match status" value="1"/>
</dbReference>
<dbReference type="Pfam" id="PF00149">
    <property type="entry name" value="Metallophos"/>
    <property type="match status" value="1"/>
</dbReference>
<evidence type="ECO:0000313" key="3">
    <source>
        <dbReference type="EMBL" id="CAB4347615.1"/>
    </source>
</evidence>
<dbReference type="InterPro" id="IPR004843">
    <property type="entry name" value="Calcineurin-like_PHP"/>
</dbReference>
<keyword evidence="1" id="KW-0732">Signal</keyword>
<accession>A0A6J5ZZU6</accession>
<sequence>MASNFLNRSLPSAALAFAAAIVLLAAAGCGTSSATSVTSAKKQTLGSHRAKLVVVGDIACAPGTVEANSCRQQQTADLTASLHPDRVLALGDLQYQEGTLEAFNEAYNASWGQFRSKTFPVPGNHEYYTPNATGYYDYFGSLAGDRTKGWHATTIGGWRVIGLNSNCAPVGGCQAGSAQSAWLANDLKKNAKRCTMALWHHPRFSTGPHGDNGSMADLWSQLQAKSAEVVFAGHDHDYERFAPMTSSGARSTKGLASFVVGTGGRSLYPLISSNPATRASKIAYGVLQLDLYTRGYNWAFKTLDGKTFDKGHAYCR</sequence>
<dbReference type="GO" id="GO:0003993">
    <property type="term" value="F:acid phosphatase activity"/>
    <property type="evidence" value="ECO:0007669"/>
    <property type="project" value="InterPro"/>
</dbReference>
<dbReference type="Gene3D" id="3.60.21.10">
    <property type="match status" value="1"/>
</dbReference>
<dbReference type="EMBL" id="CAESAN010000227">
    <property type="protein sequence ID" value="CAB4347615.1"/>
    <property type="molecule type" value="Genomic_DNA"/>
</dbReference>
<reference evidence="3" key="1">
    <citation type="submission" date="2020-05" db="EMBL/GenBank/DDBJ databases">
        <authorList>
            <person name="Chiriac C."/>
            <person name="Salcher M."/>
            <person name="Ghai R."/>
            <person name="Kavagutti S V."/>
        </authorList>
    </citation>
    <scope>NUCLEOTIDE SEQUENCE</scope>
</reference>
<organism evidence="3">
    <name type="scientific">freshwater metagenome</name>
    <dbReference type="NCBI Taxonomy" id="449393"/>
    <lineage>
        <taxon>unclassified sequences</taxon>
        <taxon>metagenomes</taxon>
        <taxon>ecological metagenomes</taxon>
    </lineage>
</organism>
<dbReference type="PANTHER" id="PTHR22953">
    <property type="entry name" value="ACID PHOSPHATASE RELATED"/>
    <property type="match status" value="1"/>
</dbReference>
<evidence type="ECO:0000259" key="2">
    <source>
        <dbReference type="Pfam" id="PF00149"/>
    </source>
</evidence>
<dbReference type="InterPro" id="IPR029052">
    <property type="entry name" value="Metallo-depent_PP-like"/>
</dbReference>
<name>A0A6J5ZZU6_9ZZZZ</name>